<gene>
    <name evidence="2" type="primary">106074318</name>
</gene>
<feature type="region of interest" description="Disordered" evidence="1">
    <location>
        <begin position="221"/>
        <end position="243"/>
    </location>
</feature>
<organism evidence="2 3">
    <name type="scientific">Biomphalaria glabrata</name>
    <name type="common">Bloodfluke planorb</name>
    <name type="synonym">Freshwater snail</name>
    <dbReference type="NCBI Taxonomy" id="6526"/>
    <lineage>
        <taxon>Eukaryota</taxon>
        <taxon>Metazoa</taxon>
        <taxon>Spiralia</taxon>
        <taxon>Lophotrochozoa</taxon>
        <taxon>Mollusca</taxon>
        <taxon>Gastropoda</taxon>
        <taxon>Heterobranchia</taxon>
        <taxon>Euthyneura</taxon>
        <taxon>Panpulmonata</taxon>
        <taxon>Hygrophila</taxon>
        <taxon>Lymnaeoidea</taxon>
        <taxon>Planorbidae</taxon>
        <taxon>Biomphalaria</taxon>
    </lineage>
</organism>
<dbReference type="KEGG" id="bgt:106074318"/>
<dbReference type="VEuPathDB" id="VectorBase:BGLB027532"/>
<accession>A0A2C9L6R2</accession>
<feature type="compositionally biased region" description="Polar residues" evidence="1">
    <location>
        <begin position="232"/>
        <end position="243"/>
    </location>
</feature>
<feature type="compositionally biased region" description="Basic residues" evidence="1">
    <location>
        <begin position="176"/>
        <end position="186"/>
    </location>
</feature>
<protein>
    <submittedName>
        <fullName evidence="2">Uncharacterized protein</fullName>
    </submittedName>
</protein>
<feature type="compositionally biased region" description="Low complexity" evidence="1">
    <location>
        <begin position="187"/>
        <end position="198"/>
    </location>
</feature>
<evidence type="ECO:0000313" key="3">
    <source>
        <dbReference type="Proteomes" id="UP000076420"/>
    </source>
</evidence>
<feature type="region of interest" description="Disordered" evidence="1">
    <location>
        <begin position="1"/>
        <end position="92"/>
    </location>
</feature>
<dbReference type="EnsemblMetazoa" id="BGLB027532-RA">
    <property type="protein sequence ID" value="BGLB027532-PA"/>
    <property type="gene ID" value="BGLB027532"/>
</dbReference>
<sequence length="345" mass="38844">MERQRSHKRSSFRMRISRRMRAEFTPVPQHESDSDPGRDVRETEAALKKKDGGETRKEGHKQKEEHGAKRDSGQDNKLTVGQSHSHHEKECRYDNFTDLNVELQEDIIGFNFRRKRRSFGSESEKRRGERFQRREIEKRITLDESDGAEAESSSLDSHVCDVSCPLIPYGECPKSSKAKRKPKAPRRSSFTSSSSRESALNLAVGQSRRLKSLASLSIDDLPGVSSGEHGNATRSPGLHSTASMWSTSDLRYPAPAQKQEPDTISHIGTNSLSNVSGSLGDRMHELVRAFSGRTQRAKEKISQPPTPSSDSDYDAKSGFTRCCISGLYWSTLHADTWKSRQCYQL</sequence>
<proteinExistence type="predicted"/>
<feature type="region of interest" description="Disordered" evidence="1">
    <location>
        <begin position="291"/>
        <end position="313"/>
    </location>
</feature>
<feature type="region of interest" description="Disordered" evidence="1">
    <location>
        <begin position="171"/>
        <end position="199"/>
    </location>
</feature>
<evidence type="ECO:0000256" key="1">
    <source>
        <dbReference type="SAM" id="MobiDB-lite"/>
    </source>
</evidence>
<name>A0A2C9L6R2_BIOGL</name>
<evidence type="ECO:0000313" key="2">
    <source>
        <dbReference type="EnsemblMetazoa" id="BGLB027532-PA"/>
    </source>
</evidence>
<dbReference type="AlphaFoldDB" id="A0A2C9L6R2"/>
<dbReference type="Proteomes" id="UP000076420">
    <property type="component" value="Unassembled WGS sequence"/>
</dbReference>
<reference evidence="2" key="1">
    <citation type="submission" date="2020-05" db="UniProtKB">
        <authorList>
            <consortium name="EnsemblMetazoa"/>
        </authorList>
    </citation>
    <scope>IDENTIFICATION</scope>
    <source>
        <strain evidence="2">BB02</strain>
    </source>
</reference>
<feature type="compositionally biased region" description="Basic residues" evidence="1">
    <location>
        <begin position="1"/>
        <end position="19"/>
    </location>
</feature>
<dbReference type="VEuPathDB" id="VectorBase:BGLAX_027310"/>
<feature type="compositionally biased region" description="Basic and acidic residues" evidence="1">
    <location>
        <begin position="30"/>
        <end position="74"/>
    </location>
</feature>